<keyword evidence="2" id="KW-1185">Reference proteome</keyword>
<accession>A0ABX6A269</accession>
<dbReference type="Proteomes" id="UP000323865">
    <property type="component" value="Chromosome"/>
</dbReference>
<proteinExistence type="predicted"/>
<dbReference type="EMBL" id="CP044108">
    <property type="protein sequence ID" value="QEU11263.1"/>
    <property type="molecule type" value="Genomic_DNA"/>
</dbReference>
<sequence length="94" mass="11082">MMSEAEFKHRRGLLMGFFADAGAPRLNAIDGQYPMIEMLVVSMHEEGRKTTRERRDYILRGFDSEFDYMLEHDEWETDGFPEAVEWFRSDAALK</sequence>
<reference evidence="1 2" key="1">
    <citation type="submission" date="2019-09" db="EMBL/GenBank/DDBJ databases">
        <title>FDA dAtabase for Regulatory Grade micrObial Sequences (FDA-ARGOS): Supporting development and validation of Infectious Disease Dx tests.</title>
        <authorList>
            <person name="Sciortino C."/>
            <person name="Tallon L."/>
            <person name="Sadzewicz L."/>
            <person name="Vavikolanu K."/>
            <person name="Mehta A."/>
            <person name="Aluvathingal J."/>
            <person name="Nadendla S."/>
            <person name="Nandy P."/>
            <person name="Geyer C."/>
            <person name="Yan Y."/>
            <person name="Sichtig H."/>
        </authorList>
    </citation>
    <scope>NUCLEOTIDE SEQUENCE [LARGE SCALE GENOMIC DNA]</scope>
    <source>
        <strain evidence="1 2">FDAARGOS_640</strain>
    </source>
</reference>
<organism evidence="1 2">
    <name type="scientific">Dermabacter vaginalis</name>
    <dbReference type="NCBI Taxonomy" id="1630135"/>
    <lineage>
        <taxon>Bacteria</taxon>
        <taxon>Bacillati</taxon>
        <taxon>Actinomycetota</taxon>
        <taxon>Actinomycetes</taxon>
        <taxon>Micrococcales</taxon>
        <taxon>Dermabacteraceae</taxon>
        <taxon>Dermabacter</taxon>
    </lineage>
</organism>
<name>A0ABX6A269_9MICO</name>
<evidence type="ECO:0000313" key="2">
    <source>
        <dbReference type="Proteomes" id="UP000323865"/>
    </source>
</evidence>
<gene>
    <name evidence="1" type="ORF">FOB48_02370</name>
</gene>
<evidence type="ECO:0000313" key="1">
    <source>
        <dbReference type="EMBL" id="QEU11263.1"/>
    </source>
</evidence>
<protein>
    <submittedName>
        <fullName evidence="1">Uncharacterized protein</fullName>
    </submittedName>
</protein>